<evidence type="ECO:0000313" key="2">
    <source>
        <dbReference type="EMBL" id="OLP50255.1"/>
    </source>
</evidence>
<reference evidence="2 3" key="1">
    <citation type="submission" date="2016-09" db="EMBL/GenBank/DDBJ databases">
        <title>Rhizobium oryziradicis sp. nov., isolated from the root of rice.</title>
        <authorList>
            <person name="Zhao J."/>
            <person name="Zhang X."/>
        </authorList>
    </citation>
    <scope>NUCLEOTIDE SEQUENCE [LARGE SCALE GENOMIC DNA]</scope>
    <source>
        <strain evidence="2 3">14971</strain>
    </source>
</reference>
<dbReference type="EMBL" id="JACIED010000003">
    <property type="protein sequence ID" value="MBB4008603.1"/>
    <property type="molecule type" value="Genomic_DNA"/>
</dbReference>
<keyword evidence="3" id="KW-1185">Reference proteome</keyword>
<gene>
    <name evidence="2" type="ORF">BJF91_13100</name>
    <name evidence="1" type="ORF">GGQ71_002883</name>
</gene>
<comment type="caution">
    <text evidence="2">The sequence shown here is derived from an EMBL/GenBank/DDBJ whole genome shotgun (WGS) entry which is preliminary data.</text>
</comment>
<dbReference type="AlphaFoldDB" id="A0A1Q9A6R5"/>
<sequence>MDTKNSTPAGHEPLDERDRLILALYAQLKAERQTREAMERAIRSGSVSLDVLEAMASDPVPVVTDSDIAALEILLEADEARRRGQEEG</sequence>
<organism evidence="2 3">
    <name type="scientific">Allorhizobium taibaishanense</name>
    <dbReference type="NCBI Taxonomy" id="887144"/>
    <lineage>
        <taxon>Bacteria</taxon>
        <taxon>Pseudomonadati</taxon>
        <taxon>Pseudomonadota</taxon>
        <taxon>Alphaproteobacteria</taxon>
        <taxon>Hyphomicrobiales</taxon>
        <taxon>Rhizobiaceae</taxon>
        <taxon>Rhizobium/Agrobacterium group</taxon>
        <taxon>Allorhizobium</taxon>
    </lineage>
</organism>
<dbReference type="RefSeq" id="WP_075614146.1">
    <property type="nucleotide sequence ID" value="NZ_JACIED010000003.1"/>
</dbReference>
<dbReference type="EMBL" id="MKIN01000021">
    <property type="protein sequence ID" value="OLP50255.1"/>
    <property type="molecule type" value="Genomic_DNA"/>
</dbReference>
<dbReference type="STRING" id="887144.BJF91_13100"/>
<protein>
    <submittedName>
        <fullName evidence="2">Uncharacterized protein</fullName>
    </submittedName>
</protein>
<proteinExistence type="predicted"/>
<evidence type="ECO:0000313" key="1">
    <source>
        <dbReference type="EMBL" id="MBB4008603.1"/>
    </source>
</evidence>
<dbReference type="Proteomes" id="UP000185598">
    <property type="component" value="Unassembled WGS sequence"/>
</dbReference>
<reference evidence="1 4" key="2">
    <citation type="submission" date="2020-08" db="EMBL/GenBank/DDBJ databases">
        <title>Genomic Encyclopedia of Type Strains, Phase IV (KMG-IV): sequencing the most valuable type-strain genomes for metagenomic binning, comparative biology and taxonomic classification.</title>
        <authorList>
            <person name="Goeker M."/>
        </authorList>
    </citation>
    <scope>NUCLEOTIDE SEQUENCE [LARGE SCALE GENOMIC DNA]</scope>
    <source>
        <strain evidence="1 4">DSM 100021</strain>
    </source>
</reference>
<name>A0A1Q9A6R5_9HYPH</name>
<dbReference type="OrthoDB" id="8421409at2"/>
<evidence type="ECO:0000313" key="3">
    <source>
        <dbReference type="Proteomes" id="UP000185598"/>
    </source>
</evidence>
<accession>A0A1Q9A6R5</accession>
<dbReference type="Proteomes" id="UP000544107">
    <property type="component" value="Unassembled WGS sequence"/>
</dbReference>
<evidence type="ECO:0000313" key="4">
    <source>
        <dbReference type="Proteomes" id="UP000544107"/>
    </source>
</evidence>